<feature type="region of interest" description="Disordered" evidence="1">
    <location>
        <begin position="1"/>
        <end position="20"/>
    </location>
</feature>
<dbReference type="OMA" id="HEPDSRY"/>
<dbReference type="AlphaFoldDB" id="W1PLZ2"/>
<reference evidence="3" key="1">
    <citation type="journal article" date="2013" name="Science">
        <title>The Amborella genome and the evolution of flowering plants.</title>
        <authorList>
            <consortium name="Amborella Genome Project"/>
        </authorList>
    </citation>
    <scope>NUCLEOTIDE SEQUENCE [LARGE SCALE GENOMIC DNA]</scope>
</reference>
<dbReference type="PANTHER" id="PTHR46201">
    <property type="entry name" value="PHD FINGER PROTEIN MALE MEIOCYTE DEATH 1-RELATED"/>
    <property type="match status" value="1"/>
</dbReference>
<gene>
    <name evidence="2" type="ORF">AMTR_s00024p00102840</name>
</gene>
<evidence type="ECO:0000313" key="2">
    <source>
        <dbReference type="EMBL" id="ERN11052.1"/>
    </source>
</evidence>
<evidence type="ECO:0000313" key="3">
    <source>
        <dbReference type="Proteomes" id="UP000017836"/>
    </source>
</evidence>
<dbReference type="STRING" id="13333.W1PLZ2"/>
<sequence length="144" mass="15940">MAGNSFAEAGSPASKKRKRPENKVFRFKTFMSPGIPANFVGDFRRNIEVLLSFGRKETGERGGSHVWLFGLEPYDRAPARVSLIVVEEEVERSLNPHCDHCKFVGSPAQIGPRLALCQVLPGPVKAGTTFEGHEPDSRYSVRVQ</sequence>
<dbReference type="eggNOG" id="KOG1844">
    <property type="taxonomic scope" value="Eukaryota"/>
</dbReference>
<proteinExistence type="predicted"/>
<dbReference type="Gramene" id="ERN11052">
    <property type="protein sequence ID" value="ERN11052"/>
    <property type="gene ID" value="AMTR_s00024p00102840"/>
</dbReference>
<dbReference type="Proteomes" id="UP000017836">
    <property type="component" value="Unassembled WGS sequence"/>
</dbReference>
<accession>W1PLZ2</accession>
<organism evidence="2 3">
    <name type="scientific">Amborella trichopoda</name>
    <dbReference type="NCBI Taxonomy" id="13333"/>
    <lineage>
        <taxon>Eukaryota</taxon>
        <taxon>Viridiplantae</taxon>
        <taxon>Streptophyta</taxon>
        <taxon>Embryophyta</taxon>
        <taxon>Tracheophyta</taxon>
        <taxon>Spermatophyta</taxon>
        <taxon>Magnoliopsida</taxon>
        <taxon>Amborellales</taxon>
        <taxon>Amborellaceae</taxon>
        <taxon>Amborella</taxon>
    </lineage>
</organism>
<keyword evidence="3" id="KW-1185">Reference proteome</keyword>
<protein>
    <submittedName>
        <fullName evidence="2">Uncharacterized protein</fullName>
    </submittedName>
</protein>
<dbReference type="EMBL" id="KI392710">
    <property type="protein sequence ID" value="ERN11052.1"/>
    <property type="molecule type" value="Genomic_DNA"/>
</dbReference>
<dbReference type="HOGENOM" id="CLU_1799030_0_0_1"/>
<evidence type="ECO:0000256" key="1">
    <source>
        <dbReference type="SAM" id="MobiDB-lite"/>
    </source>
</evidence>
<dbReference type="PANTHER" id="PTHR46201:SF1">
    <property type="entry name" value="PHD FINGER PROTEIN MALE STERILITY 1"/>
    <property type="match status" value="1"/>
</dbReference>
<name>W1PLZ2_AMBTC</name>